<evidence type="ECO:0000256" key="1">
    <source>
        <dbReference type="SAM" id="Phobius"/>
    </source>
</evidence>
<protein>
    <submittedName>
        <fullName evidence="2">Uncharacterized protein</fullName>
    </submittedName>
</protein>
<name>A0A1F4Z7V0_9BACT</name>
<comment type="caution">
    <text evidence="2">The sequence shown here is derived from an EMBL/GenBank/DDBJ whole genome shotgun (WGS) entry which is preliminary data.</text>
</comment>
<gene>
    <name evidence="2" type="ORF">A3E17_00245</name>
</gene>
<evidence type="ECO:0000313" key="2">
    <source>
        <dbReference type="EMBL" id="OGD02263.1"/>
    </source>
</evidence>
<proteinExistence type="predicted"/>
<feature type="transmembrane region" description="Helical" evidence="1">
    <location>
        <begin position="6"/>
        <end position="26"/>
    </location>
</feature>
<keyword evidence="1" id="KW-0472">Membrane</keyword>
<keyword evidence="1" id="KW-1133">Transmembrane helix</keyword>
<reference evidence="2 3" key="1">
    <citation type="journal article" date="2016" name="Nat. Commun.">
        <title>Thousands of microbial genomes shed light on interconnected biogeochemical processes in an aquifer system.</title>
        <authorList>
            <person name="Anantharaman K."/>
            <person name="Brown C.T."/>
            <person name="Hug L.A."/>
            <person name="Sharon I."/>
            <person name="Castelle C.J."/>
            <person name="Probst A.J."/>
            <person name="Thomas B.C."/>
            <person name="Singh A."/>
            <person name="Wilkins M.J."/>
            <person name="Karaoz U."/>
            <person name="Brodie E.L."/>
            <person name="Williams K.H."/>
            <person name="Hubbard S.S."/>
            <person name="Banfield J.F."/>
        </authorList>
    </citation>
    <scope>NUCLEOTIDE SEQUENCE [LARGE SCALE GENOMIC DNA]</scope>
</reference>
<dbReference type="Proteomes" id="UP000178993">
    <property type="component" value="Unassembled WGS sequence"/>
</dbReference>
<sequence>MSTQVNVAAVIIGVTTVILTGGIWLMTRNSGEVKGTTVGEVELVSRSGLHWHPKLEIYIKGEKVELEDGIGLGVVEKPMHTHTEDYREGVVHMEFSGRVTAEQTRLGNFFDIWGKKFSSSQLFDRVNGDEGVVRMKVNGIENTEYENYEMKDTDRIEIRFE</sequence>
<keyword evidence="1" id="KW-0812">Transmembrane</keyword>
<dbReference type="AlphaFoldDB" id="A0A1F4Z7V0"/>
<accession>A0A1F4Z7V0</accession>
<organism evidence="2 3">
    <name type="scientific">Candidatus Amesbacteria bacterium RIFCSPHIGHO2_12_FULL_48_14</name>
    <dbReference type="NCBI Taxonomy" id="1797257"/>
    <lineage>
        <taxon>Bacteria</taxon>
        <taxon>Candidatus Amesiibacteriota</taxon>
    </lineage>
</organism>
<evidence type="ECO:0000313" key="3">
    <source>
        <dbReference type="Proteomes" id="UP000178993"/>
    </source>
</evidence>
<dbReference type="EMBL" id="MEXL01000029">
    <property type="protein sequence ID" value="OGD02263.1"/>
    <property type="molecule type" value="Genomic_DNA"/>
</dbReference>